<evidence type="ECO:0000259" key="11">
    <source>
        <dbReference type="PROSITE" id="PS50893"/>
    </source>
</evidence>
<dbReference type="Pfam" id="PF00664">
    <property type="entry name" value="ABC_membrane"/>
    <property type="match status" value="2"/>
</dbReference>
<evidence type="ECO:0000256" key="10">
    <source>
        <dbReference type="SAM" id="Phobius"/>
    </source>
</evidence>
<dbReference type="SUPFAM" id="SSF90123">
    <property type="entry name" value="ABC transporter transmembrane region"/>
    <property type="match status" value="2"/>
</dbReference>
<feature type="transmembrane region" description="Helical" evidence="10">
    <location>
        <begin position="340"/>
        <end position="362"/>
    </location>
</feature>
<feature type="region of interest" description="Disordered" evidence="9">
    <location>
        <begin position="530"/>
        <end position="632"/>
    </location>
</feature>
<feature type="compositionally biased region" description="Basic and acidic residues" evidence="9">
    <location>
        <begin position="98"/>
        <end position="109"/>
    </location>
</feature>
<evidence type="ECO:0000256" key="2">
    <source>
        <dbReference type="ARBA" id="ARBA00009726"/>
    </source>
</evidence>
<evidence type="ECO:0000256" key="5">
    <source>
        <dbReference type="ARBA" id="ARBA00022741"/>
    </source>
</evidence>
<keyword evidence="4 10" id="KW-0812">Transmembrane</keyword>
<feature type="region of interest" description="Disordered" evidence="9">
    <location>
        <begin position="84"/>
        <end position="109"/>
    </location>
</feature>
<dbReference type="GO" id="GO:0005524">
    <property type="term" value="F:ATP binding"/>
    <property type="evidence" value="ECO:0007669"/>
    <property type="project" value="UniProtKB-KW"/>
</dbReference>
<feature type="transmembrane region" description="Helical" evidence="10">
    <location>
        <begin position="422"/>
        <end position="444"/>
    </location>
</feature>
<evidence type="ECO:0000256" key="3">
    <source>
        <dbReference type="ARBA" id="ARBA00022448"/>
    </source>
</evidence>
<keyword evidence="8 10" id="KW-0472">Membrane</keyword>
<gene>
    <name evidence="13" type="ORF">CVT25_013648</name>
</gene>
<dbReference type="GO" id="GO:0016887">
    <property type="term" value="F:ATP hydrolysis activity"/>
    <property type="evidence" value="ECO:0007669"/>
    <property type="project" value="InterPro"/>
</dbReference>
<dbReference type="InterPro" id="IPR050173">
    <property type="entry name" value="ABC_transporter_C-like"/>
</dbReference>
<keyword evidence="5" id="KW-0547">Nucleotide-binding</keyword>
<dbReference type="CDD" id="cd03250">
    <property type="entry name" value="ABCC_MRP_domain1"/>
    <property type="match status" value="1"/>
</dbReference>
<dbReference type="Gene3D" id="3.40.50.300">
    <property type="entry name" value="P-loop containing nucleotide triphosphate hydrolases"/>
    <property type="match status" value="2"/>
</dbReference>
<dbReference type="FunFam" id="3.40.50.300:FF:000997">
    <property type="entry name" value="Multidrug resistance-associated protein 1"/>
    <property type="match status" value="1"/>
</dbReference>
<feature type="domain" description="ABC transporter" evidence="11">
    <location>
        <begin position="623"/>
        <end position="844"/>
    </location>
</feature>
<dbReference type="GO" id="GO:0140359">
    <property type="term" value="F:ABC-type transporter activity"/>
    <property type="evidence" value="ECO:0007669"/>
    <property type="project" value="InterPro"/>
</dbReference>
<feature type="transmembrane region" description="Helical" evidence="10">
    <location>
        <begin position="1136"/>
        <end position="1158"/>
    </location>
</feature>
<dbReference type="InParanoid" id="A0A409WTJ2"/>
<dbReference type="SUPFAM" id="SSF52540">
    <property type="entry name" value="P-loop containing nucleoside triphosphate hydrolases"/>
    <property type="match status" value="2"/>
</dbReference>
<feature type="transmembrane region" description="Helical" evidence="10">
    <location>
        <begin position="905"/>
        <end position="924"/>
    </location>
</feature>
<dbReference type="FunFam" id="1.20.1560.10:FF:000010">
    <property type="entry name" value="Multidrug resistance-associated ABC transporter"/>
    <property type="match status" value="1"/>
</dbReference>
<comment type="caution">
    <text evidence="13">The sequence shown here is derived from an EMBL/GenBank/DDBJ whole genome shotgun (WGS) entry which is preliminary data.</text>
</comment>
<evidence type="ECO:0000259" key="12">
    <source>
        <dbReference type="PROSITE" id="PS50929"/>
    </source>
</evidence>
<feature type="transmembrane region" description="Helical" evidence="10">
    <location>
        <begin position="964"/>
        <end position="986"/>
    </location>
</feature>
<dbReference type="InterPro" id="IPR003593">
    <property type="entry name" value="AAA+_ATPase"/>
</dbReference>
<dbReference type="InterPro" id="IPR003439">
    <property type="entry name" value="ABC_transporter-like_ATP-bd"/>
</dbReference>
<dbReference type="OrthoDB" id="6500128at2759"/>
<comment type="subcellular location">
    <subcellularLocation>
        <location evidence="1">Membrane</location>
        <topology evidence="1">Multi-pass membrane protein</topology>
    </subcellularLocation>
</comment>
<dbReference type="PANTHER" id="PTHR24223">
    <property type="entry name" value="ATP-BINDING CASSETTE SUB-FAMILY C"/>
    <property type="match status" value="1"/>
</dbReference>
<organism evidence="13 14">
    <name type="scientific">Psilocybe cyanescens</name>
    <dbReference type="NCBI Taxonomy" id="93625"/>
    <lineage>
        <taxon>Eukaryota</taxon>
        <taxon>Fungi</taxon>
        <taxon>Dikarya</taxon>
        <taxon>Basidiomycota</taxon>
        <taxon>Agaricomycotina</taxon>
        <taxon>Agaricomycetes</taxon>
        <taxon>Agaricomycetidae</taxon>
        <taxon>Agaricales</taxon>
        <taxon>Agaricineae</taxon>
        <taxon>Strophariaceae</taxon>
        <taxon>Psilocybe</taxon>
    </lineage>
</organism>
<keyword evidence="6" id="KW-0067">ATP-binding</keyword>
<evidence type="ECO:0000256" key="9">
    <source>
        <dbReference type="SAM" id="MobiDB-lite"/>
    </source>
</evidence>
<feature type="transmembrane region" description="Helical" evidence="10">
    <location>
        <begin position="464"/>
        <end position="485"/>
    </location>
</feature>
<feature type="domain" description="ABC transmembrane type-1" evidence="12">
    <location>
        <begin position="186"/>
        <end position="480"/>
    </location>
</feature>
<keyword evidence="14" id="KW-1185">Reference proteome</keyword>
<comment type="similarity">
    <text evidence="2">Belongs to the ABC transporter superfamily. ABCC family. Conjugate transporter (TC 3.A.1.208) subfamily.</text>
</comment>
<feature type="domain" description="ABC transmembrane type-1" evidence="12">
    <location>
        <begin position="917"/>
        <end position="1190"/>
    </location>
</feature>
<dbReference type="Pfam" id="PF00005">
    <property type="entry name" value="ABC_tran"/>
    <property type="match status" value="2"/>
</dbReference>
<dbReference type="STRING" id="93625.A0A409WTJ2"/>
<keyword evidence="7 10" id="KW-1133">Transmembrane helix</keyword>
<dbReference type="FunFam" id="3.40.50.300:FF:000565">
    <property type="entry name" value="ABC bile acid transporter"/>
    <property type="match status" value="1"/>
</dbReference>
<dbReference type="PROSITE" id="PS50893">
    <property type="entry name" value="ABC_TRANSPORTER_2"/>
    <property type="match status" value="2"/>
</dbReference>
<feature type="domain" description="ABC transporter" evidence="11">
    <location>
        <begin position="1229"/>
        <end position="1469"/>
    </location>
</feature>
<dbReference type="InterPro" id="IPR017871">
    <property type="entry name" value="ABC_transporter-like_CS"/>
</dbReference>
<keyword evidence="3" id="KW-0813">Transport</keyword>
<dbReference type="FunFam" id="1.20.1560.10:FF:000006">
    <property type="entry name" value="ATP-binding cassette, sub-family C (CFTR/MRP), member 9"/>
    <property type="match status" value="1"/>
</dbReference>
<evidence type="ECO:0008006" key="15">
    <source>
        <dbReference type="Google" id="ProtNLM"/>
    </source>
</evidence>
<dbReference type="Gene3D" id="1.20.1560.10">
    <property type="entry name" value="ABC transporter type 1, transmembrane domain"/>
    <property type="match status" value="2"/>
</dbReference>
<feature type="compositionally biased region" description="Basic and acidic residues" evidence="9">
    <location>
        <begin position="599"/>
        <end position="632"/>
    </location>
</feature>
<dbReference type="PANTHER" id="PTHR24223:SF456">
    <property type="entry name" value="MULTIDRUG RESISTANCE-ASSOCIATED PROTEIN LETHAL(2)03659"/>
    <property type="match status" value="1"/>
</dbReference>
<feature type="region of interest" description="Disordered" evidence="9">
    <location>
        <begin position="852"/>
        <end position="883"/>
    </location>
</feature>
<reference evidence="13 14" key="1">
    <citation type="journal article" date="2018" name="Evol. Lett.">
        <title>Horizontal gene cluster transfer increased hallucinogenic mushroom diversity.</title>
        <authorList>
            <person name="Reynolds H.T."/>
            <person name="Vijayakumar V."/>
            <person name="Gluck-Thaler E."/>
            <person name="Korotkin H.B."/>
            <person name="Matheny P.B."/>
            <person name="Slot J.C."/>
        </authorList>
    </citation>
    <scope>NUCLEOTIDE SEQUENCE [LARGE SCALE GENOMIC DNA]</scope>
    <source>
        <strain evidence="13 14">2631</strain>
    </source>
</reference>
<dbReference type="GO" id="GO:0016020">
    <property type="term" value="C:membrane"/>
    <property type="evidence" value="ECO:0007669"/>
    <property type="project" value="UniProtKB-SubCell"/>
</dbReference>
<name>A0A409WTJ2_PSICY</name>
<sequence>MKIPFADYFKQSPAPPGFGAGKTLPEDTAPLLSKLIFQWLGPFLEVGYSRPLEKEDFWELPKARLTSTITDDVERNFYARCPPEKRPRHIQNPVSEKGNIDGEKSVEEHGGLKPPAEILTAVSTQTTVPPEAELEKELAAKSSLNAHTRSLVKPWTWFRRGEKKAKPEFDESLFKAIHRTFFVRIWVGGILKLFSDTLKTTTPLVTKVLLTWLTESYIYVRATDAERAALGINKPRGIGYGIGLAVALFVMQEAASLMTNHYQQTSLTTGLSIVGSVFRKSLRLSGKARVNHSVGQITTMISTDATRLDRFSAFAHNLWVSPIQLAIGIGLLLGNLGYSALVGFGVLLFGFPLQFILVKVMFTQRKKGVKITDKRQRLTTEVLQGIRLIKFYAWEEFYSQQIGELRRQEIKTIRKSSIARSILIAIVTFIPVLASTLSFITYALSGHDLNIAIIFSSLQLFNIIRAPLIFFPFVFSALSDALVALGRIGTFLTSEDLPEPYPIDADSKAAVEVDGDFAWETVFNPSKGTEGKFGKAGVGGPGADRGGGRGKGSGGKEAGKEPTKTKAKAKSVGGGKWWKKSSTKKGGKGGDVLPSSTADLEKETEKDSMDMDEKEAIMDRDKAKNKNKDKEEEKPFELKNLKFVVPQGSFVGIVGRVGCGKSSVLQALIGEMRRTRGEVRFGGNVSYAPQTPWIRNATLRENILFGQPDDEERFRKVIRACSLDHDLEVLPNGEDTEIGEKGINLSGGQKARVSLARAAYSDSDIVLLDDPLSAVDAYVGKSILENCLLSGPLADRTRVLVTHALHVLDKTDYIYVMDNGVIIEQGTYQDLMTNSQVFSRLMDEYGNLEVEEEDQEKSAAKRKTKGDKSANGGTEEAGVKKGNPALMQLEERNTGAVTWSVYKKYLGFAGGVIWAPFILGLLTLTQGAQVGNNLFLGFWTANSIHGFRQGDYMAVYAALGMAQAIFQFILSFSFAIASLIASLSLFRTALRTVLRSPISFFDTTPMGRILSRLSKDQDTLDTELSMTLMQFLSTFSSVIGTVALVFYTFPYLGIIFAPLSVLYYIVASYYRRSSVETKRLDSLMRSILYGSFTETLTGLATIRAYREQDRSIKDAERGLDLENRAYYMTISIQRWLAVRLDLFGNILIFGIGLFAAGFRHSVNPSKIGVVLSYTLSITQTFSDMVAQFAQNEQNMNAVERVLHYTELEAEGDLTTPNDPPPSWPSEGGIKFEDVELAYREGLPLVLKGISFQIRPGEKVGIVGRTGAGKSSLLQALFRTVELKGGKIEIDGRNIREMGLDVLRSRLALVPQDGTLFLGSLRENIDPQGLRTDAELISTLQRSWLLPKSGLPDPIAEAKFSLDSTVGDEGANFSAGEKQLLALCRALVKNSKIIVLDEATSNVDVETDAKLQRTIQVEFASSTLLCIAHRLNTIAYYDRVIVMDEGKIAEFDTVLNLFDNETSIFRSLCDEANLQRADIVRIRTEHDIMLQS</sequence>
<dbReference type="CDD" id="cd18606">
    <property type="entry name" value="ABC_6TM_YOR1_D2_like"/>
    <property type="match status" value="1"/>
</dbReference>
<protein>
    <recommendedName>
        <fullName evidence="15">Multidrug resistance-associated ABC transporter</fullName>
    </recommendedName>
</protein>
<evidence type="ECO:0000313" key="13">
    <source>
        <dbReference type="EMBL" id="PPQ81812.1"/>
    </source>
</evidence>
<dbReference type="CDD" id="cd18597">
    <property type="entry name" value="ABC_6TM_YOR1_D1_like"/>
    <property type="match status" value="1"/>
</dbReference>
<evidence type="ECO:0000256" key="1">
    <source>
        <dbReference type="ARBA" id="ARBA00004141"/>
    </source>
</evidence>
<dbReference type="InterPro" id="IPR036640">
    <property type="entry name" value="ABC1_TM_sf"/>
</dbReference>
<evidence type="ECO:0000256" key="6">
    <source>
        <dbReference type="ARBA" id="ARBA00022840"/>
    </source>
</evidence>
<accession>A0A409WTJ2</accession>
<dbReference type="InterPro" id="IPR027417">
    <property type="entry name" value="P-loop_NTPase"/>
</dbReference>
<evidence type="ECO:0000313" key="14">
    <source>
        <dbReference type="Proteomes" id="UP000283269"/>
    </source>
</evidence>
<dbReference type="PROSITE" id="PS00211">
    <property type="entry name" value="ABC_TRANSPORTER_1"/>
    <property type="match status" value="2"/>
</dbReference>
<feature type="transmembrane region" description="Helical" evidence="10">
    <location>
        <begin position="1051"/>
        <end position="1070"/>
    </location>
</feature>
<dbReference type="InterPro" id="IPR011527">
    <property type="entry name" value="ABC1_TM_dom"/>
</dbReference>
<feature type="compositionally biased region" description="Basic residues" evidence="9">
    <location>
        <begin position="577"/>
        <end position="587"/>
    </location>
</feature>
<feature type="transmembrane region" description="Helical" evidence="10">
    <location>
        <begin position="1024"/>
        <end position="1045"/>
    </location>
</feature>
<dbReference type="Proteomes" id="UP000283269">
    <property type="component" value="Unassembled WGS sequence"/>
</dbReference>
<dbReference type="EMBL" id="NHYD01003209">
    <property type="protein sequence ID" value="PPQ81812.1"/>
    <property type="molecule type" value="Genomic_DNA"/>
</dbReference>
<evidence type="ECO:0000256" key="4">
    <source>
        <dbReference type="ARBA" id="ARBA00022692"/>
    </source>
</evidence>
<dbReference type="PROSITE" id="PS50929">
    <property type="entry name" value="ABC_TM1F"/>
    <property type="match status" value="2"/>
</dbReference>
<dbReference type="CDD" id="cd03244">
    <property type="entry name" value="ABCC_MRP_domain2"/>
    <property type="match status" value="1"/>
</dbReference>
<feature type="compositionally biased region" description="Gly residues" evidence="9">
    <location>
        <begin position="534"/>
        <end position="556"/>
    </location>
</feature>
<dbReference type="SMART" id="SM00382">
    <property type="entry name" value="AAA"/>
    <property type="match status" value="2"/>
</dbReference>
<evidence type="ECO:0000256" key="7">
    <source>
        <dbReference type="ARBA" id="ARBA00022989"/>
    </source>
</evidence>
<evidence type="ECO:0000256" key="8">
    <source>
        <dbReference type="ARBA" id="ARBA00023136"/>
    </source>
</evidence>
<proteinExistence type="inferred from homology"/>